<feature type="domain" description="Thioredoxin" evidence="2">
    <location>
        <begin position="92"/>
        <end position="136"/>
    </location>
</feature>
<dbReference type="AlphaFoldDB" id="A0AAD7SKA1"/>
<reference evidence="3" key="1">
    <citation type="journal article" date="2023" name="Science">
        <title>Genome structures resolve the early diversification of teleost fishes.</title>
        <authorList>
            <person name="Parey E."/>
            <person name="Louis A."/>
            <person name="Montfort J."/>
            <person name="Bouchez O."/>
            <person name="Roques C."/>
            <person name="Iampietro C."/>
            <person name="Lluch J."/>
            <person name="Castinel A."/>
            <person name="Donnadieu C."/>
            <person name="Desvignes T."/>
            <person name="Floi Bucao C."/>
            <person name="Jouanno E."/>
            <person name="Wen M."/>
            <person name="Mejri S."/>
            <person name="Dirks R."/>
            <person name="Jansen H."/>
            <person name="Henkel C."/>
            <person name="Chen W.J."/>
            <person name="Zahm M."/>
            <person name="Cabau C."/>
            <person name="Klopp C."/>
            <person name="Thompson A.W."/>
            <person name="Robinson-Rechavi M."/>
            <person name="Braasch I."/>
            <person name="Lecointre G."/>
            <person name="Bobe J."/>
            <person name="Postlethwait J.H."/>
            <person name="Berthelot C."/>
            <person name="Roest Crollius H."/>
            <person name="Guiguen Y."/>
        </authorList>
    </citation>
    <scope>NUCLEOTIDE SEQUENCE</scope>
    <source>
        <strain evidence="3">NC1722</strain>
    </source>
</reference>
<dbReference type="Pfam" id="PF00085">
    <property type="entry name" value="Thioredoxin"/>
    <property type="match status" value="1"/>
</dbReference>
<name>A0AAD7SKA1_9TELE</name>
<comment type="caution">
    <text evidence="3">The sequence shown here is derived from an EMBL/GenBank/DDBJ whole genome shotgun (WGS) entry which is preliminary data.</text>
</comment>
<dbReference type="PANTHER" id="PTHR43601:SF3">
    <property type="entry name" value="THIOREDOXIN, MITOCHONDRIAL"/>
    <property type="match status" value="1"/>
</dbReference>
<dbReference type="PROSITE" id="PS00194">
    <property type="entry name" value="THIOREDOXIN_1"/>
    <property type="match status" value="1"/>
</dbReference>
<evidence type="ECO:0000259" key="2">
    <source>
        <dbReference type="Pfam" id="PF00085"/>
    </source>
</evidence>
<protein>
    <recommendedName>
        <fullName evidence="2">Thioredoxin domain-containing protein</fullName>
    </recommendedName>
</protein>
<dbReference type="GO" id="GO:0005739">
    <property type="term" value="C:mitochondrion"/>
    <property type="evidence" value="ECO:0007669"/>
    <property type="project" value="TreeGrafter"/>
</dbReference>
<dbReference type="InterPro" id="IPR036249">
    <property type="entry name" value="Thioredoxin-like_sf"/>
</dbReference>
<gene>
    <name evidence="3" type="ORF">AAFF_G00339670</name>
</gene>
<dbReference type="Proteomes" id="UP001221898">
    <property type="component" value="Unassembled WGS sequence"/>
</dbReference>
<sequence>MLLRCCANCKRKCLTNSGPGDQATHRSNNAMAHRLLVRRIWNLPVRDLRSTTFFAPSSLCVSTAPLPSHSPSLSLARSLSVTSSRHASFSVQDHDDFTERVINSSLPVLVDFHAQWCGPCKILGPRLEKAVAKQQGRALPWQRSTSMTTQTWPLSMGYQPYPQ</sequence>
<dbReference type="InterPro" id="IPR017937">
    <property type="entry name" value="Thioredoxin_CS"/>
</dbReference>
<evidence type="ECO:0000313" key="4">
    <source>
        <dbReference type="Proteomes" id="UP001221898"/>
    </source>
</evidence>
<evidence type="ECO:0000313" key="3">
    <source>
        <dbReference type="EMBL" id="KAJ8404194.1"/>
    </source>
</evidence>
<dbReference type="InterPro" id="IPR013766">
    <property type="entry name" value="Thioredoxin_domain"/>
</dbReference>
<dbReference type="PANTHER" id="PTHR43601">
    <property type="entry name" value="THIOREDOXIN, MITOCHONDRIAL"/>
    <property type="match status" value="1"/>
</dbReference>
<dbReference type="GO" id="GO:0045454">
    <property type="term" value="P:cell redox homeostasis"/>
    <property type="evidence" value="ECO:0007669"/>
    <property type="project" value="TreeGrafter"/>
</dbReference>
<proteinExistence type="inferred from homology"/>
<organism evidence="3 4">
    <name type="scientific">Aldrovandia affinis</name>
    <dbReference type="NCBI Taxonomy" id="143900"/>
    <lineage>
        <taxon>Eukaryota</taxon>
        <taxon>Metazoa</taxon>
        <taxon>Chordata</taxon>
        <taxon>Craniata</taxon>
        <taxon>Vertebrata</taxon>
        <taxon>Euteleostomi</taxon>
        <taxon>Actinopterygii</taxon>
        <taxon>Neopterygii</taxon>
        <taxon>Teleostei</taxon>
        <taxon>Notacanthiformes</taxon>
        <taxon>Halosauridae</taxon>
        <taxon>Aldrovandia</taxon>
    </lineage>
</organism>
<evidence type="ECO:0000256" key="1">
    <source>
        <dbReference type="ARBA" id="ARBA00008987"/>
    </source>
</evidence>
<accession>A0AAD7SKA1</accession>
<dbReference type="SUPFAM" id="SSF52833">
    <property type="entry name" value="Thioredoxin-like"/>
    <property type="match status" value="1"/>
</dbReference>
<dbReference type="Gene3D" id="3.40.30.10">
    <property type="entry name" value="Glutaredoxin"/>
    <property type="match status" value="1"/>
</dbReference>
<dbReference type="EMBL" id="JAINUG010000054">
    <property type="protein sequence ID" value="KAJ8404194.1"/>
    <property type="molecule type" value="Genomic_DNA"/>
</dbReference>
<dbReference type="CDD" id="cd02947">
    <property type="entry name" value="TRX_family"/>
    <property type="match status" value="1"/>
</dbReference>
<keyword evidence="4" id="KW-1185">Reference proteome</keyword>
<comment type="similarity">
    <text evidence="1">Belongs to the thioredoxin family.</text>
</comment>